<comment type="cofactor">
    <cofactor evidence="1">
        <name>Zn(2+)</name>
        <dbReference type="ChEBI" id="CHEBI:29105"/>
    </cofactor>
</comment>
<evidence type="ECO:0000256" key="1">
    <source>
        <dbReference type="ARBA" id="ARBA00001947"/>
    </source>
</evidence>
<dbReference type="RefSeq" id="WP_128156107.1">
    <property type="nucleotide sequence ID" value="NZ_JBHSOM010000020.1"/>
</dbReference>
<gene>
    <name evidence="6" type="ORF">EOW66_09335</name>
</gene>
<keyword evidence="2" id="KW-0479">Metal-binding</keyword>
<accession>A0A3S3MA89</accession>
<protein>
    <submittedName>
        <fullName evidence="6">Creatininase family protein</fullName>
    </submittedName>
</protein>
<dbReference type="GO" id="GO:0046872">
    <property type="term" value="F:metal ion binding"/>
    <property type="evidence" value="ECO:0007669"/>
    <property type="project" value="UniProtKB-KW"/>
</dbReference>
<dbReference type="InterPro" id="IPR024087">
    <property type="entry name" value="Creatininase-like_sf"/>
</dbReference>
<reference evidence="7" key="2">
    <citation type="submission" date="2019-01" db="EMBL/GenBank/DDBJ databases">
        <title>Sinorhodobacter populi sp. nov. isolated from the symptomatic bark tissue of Populus euramericana canker.</title>
        <authorList>
            <person name="Li Y."/>
        </authorList>
    </citation>
    <scope>NUCLEOTIDE SEQUENCE [LARGE SCALE GENOMIC DNA]</scope>
    <source>
        <strain evidence="7">CGMCC 1.12963</strain>
    </source>
</reference>
<evidence type="ECO:0000313" key="7">
    <source>
        <dbReference type="Proteomes" id="UP000288071"/>
    </source>
</evidence>
<sequence>MTHHDWAFHRAPAFKGLDPMTTVAILPTAAIEQHGPHLPVGTDTLIMEGMLAELRRQLDAAPDAPAVRILPVQAVGKSNEHLWAPGTATLSAETALSAWVEIGLSVARAGIRKIVLVNSHGGNLDLVSILSRELRVRAGMFAVKCQWTAFGHPEGMYPAKELAYGIHGGDVETSLMLAFNPETVDMGAAQDFASSAETGLISPVGPISYGWIASDVNPLGAVGNAAAATAGKGRATAAHQVAGFVELLRKVAAQPLDGFAPVAG</sequence>
<keyword evidence="3" id="KW-0378">Hydrolase</keyword>
<dbReference type="Gene3D" id="3.40.50.10310">
    <property type="entry name" value="Creatininase"/>
    <property type="match status" value="1"/>
</dbReference>
<reference evidence="6 7" key="1">
    <citation type="submission" date="2019-01" db="EMBL/GenBank/DDBJ databases">
        <title>Sinorhodobacter populi sp. nov. isolated from the symptomatic bark tissue of Populus euramericana canker.</title>
        <authorList>
            <person name="Xu G."/>
        </authorList>
    </citation>
    <scope>NUCLEOTIDE SEQUENCE [LARGE SCALE GENOMIC DNA]</scope>
    <source>
        <strain evidence="6 7">CGMCC 1.12963</strain>
    </source>
</reference>
<organism evidence="6 7">
    <name type="scientific">Paenirhodobacter huangdaonensis</name>
    <dbReference type="NCBI Taxonomy" id="2501515"/>
    <lineage>
        <taxon>Bacteria</taxon>
        <taxon>Pseudomonadati</taxon>
        <taxon>Pseudomonadota</taxon>
        <taxon>Alphaproteobacteria</taxon>
        <taxon>Rhodobacterales</taxon>
        <taxon>Rhodobacter group</taxon>
        <taxon>Paenirhodobacter</taxon>
    </lineage>
</organism>
<keyword evidence="7" id="KW-1185">Reference proteome</keyword>
<dbReference type="PANTHER" id="PTHR35005:SF1">
    <property type="entry name" value="2-AMINO-5-FORMYLAMINO-6-RIBOSYLAMINOPYRIMIDIN-4(3H)-ONE 5'-MONOPHOSPHATE DEFORMYLASE"/>
    <property type="match status" value="1"/>
</dbReference>
<dbReference type="EMBL" id="SAVA01000004">
    <property type="protein sequence ID" value="RWR52852.1"/>
    <property type="molecule type" value="Genomic_DNA"/>
</dbReference>
<dbReference type="PANTHER" id="PTHR35005">
    <property type="entry name" value="3-DEHYDRO-SCYLLO-INOSOSE HYDROLASE"/>
    <property type="match status" value="1"/>
</dbReference>
<comment type="similarity">
    <text evidence="5">Belongs to the creatininase superfamily.</text>
</comment>
<evidence type="ECO:0000256" key="2">
    <source>
        <dbReference type="ARBA" id="ARBA00022723"/>
    </source>
</evidence>
<name>A0A3S3MA89_9RHOB</name>
<dbReference type="Proteomes" id="UP000288071">
    <property type="component" value="Unassembled WGS sequence"/>
</dbReference>
<dbReference type="Pfam" id="PF02633">
    <property type="entry name" value="Creatininase"/>
    <property type="match status" value="1"/>
</dbReference>
<comment type="caution">
    <text evidence="6">The sequence shown here is derived from an EMBL/GenBank/DDBJ whole genome shotgun (WGS) entry which is preliminary data.</text>
</comment>
<dbReference type="GO" id="GO:0016811">
    <property type="term" value="F:hydrolase activity, acting on carbon-nitrogen (but not peptide) bonds, in linear amides"/>
    <property type="evidence" value="ECO:0007669"/>
    <property type="project" value="TreeGrafter"/>
</dbReference>
<evidence type="ECO:0000313" key="6">
    <source>
        <dbReference type="EMBL" id="RWR52852.1"/>
    </source>
</evidence>
<dbReference type="GO" id="GO:0009231">
    <property type="term" value="P:riboflavin biosynthetic process"/>
    <property type="evidence" value="ECO:0007669"/>
    <property type="project" value="TreeGrafter"/>
</dbReference>
<proteinExistence type="inferred from homology"/>
<evidence type="ECO:0000256" key="3">
    <source>
        <dbReference type="ARBA" id="ARBA00022801"/>
    </source>
</evidence>
<evidence type="ECO:0000256" key="5">
    <source>
        <dbReference type="ARBA" id="ARBA00024029"/>
    </source>
</evidence>
<dbReference type="SUPFAM" id="SSF102215">
    <property type="entry name" value="Creatininase"/>
    <property type="match status" value="1"/>
</dbReference>
<dbReference type="AlphaFoldDB" id="A0A3S3MA89"/>
<keyword evidence="4" id="KW-0862">Zinc</keyword>
<evidence type="ECO:0000256" key="4">
    <source>
        <dbReference type="ARBA" id="ARBA00022833"/>
    </source>
</evidence>
<dbReference type="InterPro" id="IPR003785">
    <property type="entry name" value="Creatininase/forma_Hydrolase"/>
</dbReference>